<reference evidence="2 3" key="1">
    <citation type="submission" date="2022-02" db="EMBL/GenBank/DDBJ databases">
        <title>Genome sequence data of Kingella unionensis sp. nov. strain CICC 24913 (CCUG 75125).</title>
        <authorList>
            <person name="Xiao M."/>
        </authorList>
    </citation>
    <scope>NUCLEOTIDE SEQUENCE [LARGE SCALE GENOMIC DNA]</scope>
    <source>
        <strain evidence="2 3">CICC 24913</strain>
    </source>
</reference>
<dbReference type="RefSeq" id="WP_238746234.1">
    <property type="nucleotide sequence ID" value="NZ_JAKOOW010000017.1"/>
</dbReference>
<evidence type="ECO:0000313" key="2">
    <source>
        <dbReference type="EMBL" id="MCG6503692.1"/>
    </source>
</evidence>
<sequence length="178" mass="20157">MPAMPRLARIAAALALMLALAAPAAAKSVEIEWIADRHLSELLKKSAYRQVWRSQILPEIPAEDQVWIEDALSSSGPNGEIRINGRRYLASTLRHPRDDNKLYILINEQHAVAAHAQFHEADRIPAHNESGKRTEAFTLRYYGQPDTAEKEALRELIFQEWKAEAEENAPQKPDTKNE</sequence>
<dbReference type="EMBL" id="JAKOOW010000017">
    <property type="protein sequence ID" value="MCG6503692.1"/>
    <property type="molecule type" value="Genomic_DNA"/>
</dbReference>
<feature type="signal peptide" evidence="1">
    <location>
        <begin position="1"/>
        <end position="26"/>
    </location>
</feature>
<evidence type="ECO:0000256" key="1">
    <source>
        <dbReference type="SAM" id="SignalP"/>
    </source>
</evidence>
<dbReference type="SUPFAM" id="SSF89872">
    <property type="entry name" value="Inhibitor of vertebrate lysozyme, Ivy"/>
    <property type="match status" value="1"/>
</dbReference>
<keyword evidence="3" id="KW-1185">Reference proteome</keyword>
<accession>A0ABS9NM93</accession>
<gene>
    <name evidence="2" type="ORF">MB824_04165</name>
</gene>
<organism evidence="2 3">
    <name type="scientific">Kingella pumchi</name>
    <dbReference type="NCBI Taxonomy" id="2779506"/>
    <lineage>
        <taxon>Bacteria</taxon>
        <taxon>Pseudomonadati</taxon>
        <taxon>Pseudomonadota</taxon>
        <taxon>Betaproteobacteria</taxon>
        <taxon>Neisseriales</taxon>
        <taxon>Neisseriaceae</taxon>
        <taxon>Kingella</taxon>
    </lineage>
</organism>
<comment type="caution">
    <text evidence="2">The sequence shown here is derived from an EMBL/GenBank/DDBJ whole genome shotgun (WGS) entry which is preliminary data.</text>
</comment>
<dbReference type="Gene3D" id="3.40.1420.10">
    <property type="entry name" value="Inhibitor of vertebrate lysozyme"/>
    <property type="match status" value="1"/>
</dbReference>
<evidence type="ECO:0000313" key="3">
    <source>
        <dbReference type="Proteomes" id="UP001298424"/>
    </source>
</evidence>
<dbReference type="InterPro" id="IPR036501">
    <property type="entry name" value="Inhibitor_vert_lysozyme_sf"/>
</dbReference>
<keyword evidence="1" id="KW-0732">Signal</keyword>
<dbReference type="Proteomes" id="UP001298424">
    <property type="component" value="Unassembled WGS sequence"/>
</dbReference>
<protein>
    <submittedName>
        <fullName evidence="2">Ivy family c-type lysozyme inhibitor</fullName>
    </submittedName>
</protein>
<name>A0ABS9NM93_9NEIS</name>
<feature type="chain" id="PRO_5047489245" evidence="1">
    <location>
        <begin position="27"/>
        <end position="178"/>
    </location>
</feature>
<proteinExistence type="predicted"/>
<dbReference type="Pfam" id="PF08816">
    <property type="entry name" value="Ivy"/>
    <property type="match status" value="1"/>
</dbReference>